<protein>
    <submittedName>
        <fullName evidence="3">Permease</fullName>
    </submittedName>
</protein>
<proteinExistence type="predicted"/>
<keyword evidence="1" id="KW-0472">Membrane</keyword>
<dbReference type="PATRIC" id="fig|1195763.3.peg.542"/>
<evidence type="ECO:0000313" key="3">
    <source>
        <dbReference type="EMBL" id="KLV09087.1"/>
    </source>
</evidence>
<feature type="transmembrane region" description="Helical" evidence="1">
    <location>
        <begin position="94"/>
        <end position="121"/>
    </location>
</feature>
<dbReference type="AlphaFoldDB" id="A0A0J1K3V2"/>
<feature type="transmembrane region" description="Helical" evidence="1">
    <location>
        <begin position="64"/>
        <end position="82"/>
    </location>
</feature>
<gene>
    <name evidence="3" type="ORF">ABT56_02495</name>
</gene>
<evidence type="ECO:0000259" key="2">
    <source>
        <dbReference type="Pfam" id="PF11181"/>
    </source>
</evidence>
<accession>A0A0J1K3V2</accession>
<dbReference type="Pfam" id="PF11181">
    <property type="entry name" value="YflT"/>
    <property type="match status" value="1"/>
</dbReference>
<sequence length="168" mass="17423">MKDHEKIITIVNTHAEAEAVIKTLQNAEFDVSKISILGKGYHSEENVAGFYNTGDRVKSWGKTGALWGGVWGALIGAGMFWLPGVGALMVAGPIVSSVVGAIEGAVVTGGLGAVGGALASIGIPKDSIVKYNAAIKADKYLVIVHGDAEAMVKAKAILADRELEHLTV</sequence>
<dbReference type="OrthoDB" id="515952at2"/>
<comment type="caution">
    <text evidence="3">The sequence shown here is derived from an EMBL/GenBank/DDBJ whole genome shotgun (WGS) entry which is preliminary data.</text>
</comment>
<feature type="domain" description="General stress protein 17M-like" evidence="2">
    <location>
        <begin position="7"/>
        <end position="76"/>
    </location>
</feature>
<dbReference type="InterPro" id="IPR052948">
    <property type="entry name" value="Low_temp-induced_all0457"/>
</dbReference>
<keyword evidence="1" id="KW-1133">Transmembrane helix</keyword>
<dbReference type="EMBL" id="LDOT01000002">
    <property type="protein sequence ID" value="KLV09087.1"/>
    <property type="molecule type" value="Genomic_DNA"/>
</dbReference>
<organism evidence="3 4">
    <name type="scientific">Photobacterium aquae</name>
    <dbReference type="NCBI Taxonomy" id="1195763"/>
    <lineage>
        <taxon>Bacteria</taxon>
        <taxon>Pseudomonadati</taxon>
        <taxon>Pseudomonadota</taxon>
        <taxon>Gammaproteobacteria</taxon>
        <taxon>Vibrionales</taxon>
        <taxon>Vibrionaceae</taxon>
        <taxon>Photobacterium</taxon>
    </lineage>
</organism>
<dbReference type="PANTHER" id="PTHR36109:SF2">
    <property type="entry name" value="MEMBRANE PROTEIN"/>
    <property type="match status" value="1"/>
</dbReference>
<keyword evidence="1" id="KW-0812">Transmembrane</keyword>
<dbReference type="InterPro" id="IPR025889">
    <property type="entry name" value="GSP17M-like_dom"/>
</dbReference>
<keyword evidence="4" id="KW-1185">Reference proteome</keyword>
<dbReference type="Proteomes" id="UP000036097">
    <property type="component" value="Unassembled WGS sequence"/>
</dbReference>
<reference evidence="3 4" key="1">
    <citation type="submission" date="2015-05" db="EMBL/GenBank/DDBJ databases">
        <title>Photobacterium galathea sp. nov.</title>
        <authorList>
            <person name="Machado H."/>
            <person name="Gram L."/>
        </authorList>
    </citation>
    <scope>NUCLEOTIDE SEQUENCE [LARGE SCALE GENOMIC DNA]</scope>
    <source>
        <strain evidence="3 4">CGMCC 1.12159</strain>
    </source>
</reference>
<evidence type="ECO:0000256" key="1">
    <source>
        <dbReference type="SAM" id="Phobius"/>
    </source>
</evidence>
<dbReference type="STRING" id="1195763.ABT56_02495"/>
<dbReference type="PANTHER" id="PTHR36109">
    <property type="entry name" value="MEMBRANE PROTEIN-RELATED"/>
    <property type="match status" value="1"/>
</dbReference>
<evidence type="ECO:0000313" key="4">
    <source>
        <dbReference type="Proteomes" id="UP000036097"/>
    </source>
</evidence>
<name>A0A0J1K3V2_9GAMM</name>